<feature type="compositionally biased region" description="Basic and acidic residues" evidence="1">
    <location>
        <begin position="68"/>
        <end position="81"/>
    </location>
</feature>
<feature type="compositionally biased region" description="Basic and acidic residues" evidence="1">
    <location>
        <begin position="92"/>
        <end position="108"/>
    </location>
</feature>
<feature type="compositionally biased region" description="Basic and acidic residues" evidence="1">
    <location>
        <begin position="18"/>
        <end position="46"/>
    </location>
</feature>
<sequence>GRALTSRPLERAPAALDRSSRHPRADRSGGLRRGRADRTAGGERHGPLPRAPGVQGRSAIRRLPQGQRDGRADGRAAERLHVPRPGRLPPDLPRRGGRAGDRSADRLRRAPAHRCRRARPRARRRHPGDRPRQRPAVGGRRAPDRPRRLRRAPARPPRPRPRGAPADVLPRGDRRLPRAPVGRHARRRLPGRQPLGAARGGAPGGALRPLPGPRRRRLRRAGARAGAAGPGGLARVQPVAPADVLPPVRRRPEPARARRAVDLLDPARRLDGLAAVRRDPRAAGPRLLGVLGRARLCRRADPAALRRPRVGQVPRSLCAHARDRRRAAHGGTARGGGRARALLHRRPTSARLREHQRGRPPRRHPGRRLRGAGRPGCRHPGARRDHLRRRRARRARDLRGLRGRLRGTALGRRVQL</sequence>
<proteinExistence type="predicted"/>
<organism evidence="2">
    <name type="scientific">uncultured Solirubrobacteraceae bacterium</name>
    <dbReference type="NCBI Taxonomy" id="1162706"/>
    <lineage>
        <taxon>Bacteria</taxon>
        <taxon>Bacillati</taxon>
        <taxon>Actinomycetota</taxon>
        <taxon>Thermoleophilia</taxon>
        <taxon>Solirubrobacterales</taxon>
        <taxon>Solirubrobacteraceae</taxon>
        <taxon>environmental samples</taxon>
    </lineage>
</organism>
<name>A0A6J4RRN6_9ACTN</name>
<feature type="compositionally biased region" description="Basic residues" evidence="1">
    <location>
        <begin position="213"/>
        <end position="222"/>
    </location>
</feature>
<dbReference type="EMBL" id="CADCVL010000226">
    <property type="protein sequence ID" value="CAA9479938.1"/>
    <property type="molecule type" value="Genomic_DNA"/>
</dbReference>
<protein>
    <submittedName>
        <fullName evidence="2">FIG007959: peptidase, M16 family</fullName>
    </submittedName>
</protein>
<dbReference type="AlphaFoldDB" id="A0A6J4RRN6"/>
<feature type="compositionally biased region" description="Basic residues" evidence="1">
    <location>
        <begin position="147"/>
        <end position="161"/>
    </location>
</feature>
<accession>A0A6J4RRN6</accession>
<feature type="compositionally biased region" description="Basic residues" evidence="1">
    <location>
        <begin position="358"/>
        <end position="394"/>
    </location>
</feature>
<feature type="non-terminal residue" evidence="2">
    <location>
        <position position="1"/>
    </location>
</feature>
<evidence type="ECO:0000256" key="1">
    <source>
        <dbReference type="SAM" id="MobiDB-lite"/>
    </source>
</evidence>
<gene>
    <name evidence="2" type="ORF">AVDCRST_MAG65-1383</name>
</gene>
<evidence type="ECO:0000313" key="2">
    <source>
        <dbReference type="EMBL" id="CAA9479938.1"/>
    </source>
</evidence>
<feature type="region of interest" description="Disordered" evidence="1">
    <location>
        <begin position="322"/>
        <end position="400"/>
    </location>
</feature>
<feature type="compositionally biased region" description="Basic residues" evidence="1">
    <location>
        <begin position="341"/>
        <end position="350"/>
    </location>
</feature>
<reference evidence="2" key="1">
    <citation type="submission" date="2020-02" db="EMBL/GenBank/DDBJ databases">
        <authorList>
            <person name="Meier V. D."/>
        </authorList>
    </citation>
    <scope>NUCLEOTIDE SEQUENCE</scope>
    <source>
        <strain evidence="2">AVDCRST_MAG65</strain>
    </source>
</reference>
<feature type="compositionally biased region" description="Basic residues" evidence="1">
    <location>
        <begin position="109"/>
        <end position="127"/>
    </location>
</feature>
<feature type="compositionally biased region" description="Basic residues" evidence="1">
    <location>
        <begin position="181"/>
        <end position="190"/>
    </location>
</feature>
<feature type="region of interest" description="Disordered" evidence="1">
    <location>
        <begin position="1"/>
        <end position="235"/>
    </location>
</feature>
<feature type="non-terminal residue" evidence="2">
    <location>
        <position position="416"/>
    </location>
</feature>